<dbReference type="Gene3D" id="2.40.360.20">
    <property type="match status" value="1"/>
</dbReference>
<protein>
    <submittedName>
        <fullName evidence="2">Uncharacterized protein</fullName>
    </submittedName>
</protein>
<dbReference type="Proteomes" id="UP001342826">
    <property type="component" value="Unassembled WGS sequence"/>
</dbReference>
<keyword evidence="1" id="KW-0732">Signal</keyword>
<comment type="caution">
    <text evidence="2">The sequence shown here is derived from an EMBL/GenBank/DDBJ whole genome shotgun (WGS) entry which is preliminary data.</text>
</comment>
<feature type="signal peptide" evidence="1">
    <location>
        <begin position="1"/>
        <end position="26"/>
    </location>
</feature>
<dbReference type="EMBL" id="JARTFS010000004">
    <property type="protein sequence ID" value="MED4400494.1"/>
    <property type="molecule type" value="Genomic_DNA"/>
</dbReference>
<reference evidence="2 3" key="1">
    <citation type="submission" date="2023-03" db="EMBL/GenBank/DDBJ databases">
        <title>Bacillus Genome Sequencing.</title>
        <authorList>
            <person name="Dunlap C."/>
        </authorList>
    </citation>
    <scope>NUCLEOTIDE SEQUENCE [LARGE SCALE GENOMIC DNA]</scope>
    <source>
        <strain evidence="2 3">NRS-1717</strain>
    </source>
</reference>
<organism evidence="2 3">
    <name type="scientific">Metabacillus fastidiosus</name>
    <dbReference type="NCBI Taxonomy" id="1458"/>
    <lineage>
        <taxon>Bacteria</taxon>
        <taxon>Bacillati</taxon>
        <taxon>Bacillota</taxon>
        <taxon>Bacilli</taxon>
        <taxon>Bacillales</taxon>
        <taxon>Bacillaceae</taxon>
        <taxon>Metabacillus</taxon>
    </lineage>
</organism>
<name>A0ABU6NW62_9BACI</name>
<dbReference type="RefSeq" id="WP_328003285.1">
    <property type="nucleotide sequence ID" value="NZ_JARTFS010000004.1"/>
</dbReference>
<accession>A0ABU6NW62</accession>
<keyword evidence="3" id="KW-1185">Reference proteome</keyword>
<gene>
    <name evidence="2" type="ORF">P9271_04000</name>
</gene>
<evidence type="ECO:0000313" key="2">
    <source>
        <dbReference type="EMBL" id="MED4400494.1"/>
    </source>
</evidence>
<sequence length="289" mass="32469">MKNKILIMTLFTVLLVSSLLPNAAAASTSFLMNTKKNYTYTLYEQKNKHNRSSMTATFTGKINGSDLWYYKFAGDFFQKLYLQDDYGLESAYTELKFPLVKGAEWKKDNATARIISLNNTVKTPAGTFSNCVLVETTYNASNKDVAYYAPGHGLIKLQSGSGVTMEVSKIENAHYGRVLIKEKGIPMYNPKGKVHRTLAKGEGLKVFKENASSYDVGGGYYVKKSKATLFYTGFVYSKKQQLDIYAPNGKLHRKTRVGETIRVYGFENGHYQVGGGYYIPADIHVQYDR</sequence>
<evidence type="ECO:0000256" key="1">
    <source>
        <dbReference type="SAM" id="SignalP"/>
    </source>
</evidence>
<feature type="chain" id="PRO_5047062765" evidence="1">
    <location>
        <begin position="27"/>
        <end position="289"/>
    </location>
</feature>
<proteinExistence type="predicted"/>
<evidence type="ECO:0000313" key="3">
    <source>
        <dbReference type="Proteomes" id="UP001342826"/>
    </source>
</evidence>